<dbReference type="Proteomes" id="UP001524642">
    <property type="component" value="Unassembled WGS sequence"/>
</dbReference>
<keyword evidence="2" id="KW-1185">Reference proteome</keyword>
<organism evidence="1 2">
    <name type="scientific">Roseomonas populi</name>
    <dbReference type="NCBI Taxonomy" id="3121582"/>
    <lineage>
        <taxon>Bacteria</taxon>
        <taxon>Pseudomonadati</taxon>
        <taxon>Pseudomonadota</taxon>
        <taxon>Alphaproteobacteria</taxon>
        <taxon>Acetobacterales</taxon>
        <taxon>Roseomonadaceae</taxon>
        <taxon>Roseomonas</taxon>
    </lineage>
</organism>
<sequence length="51" mass="5253">MLDPADGVRKVLVEYQAALGTHVVALAPERARALGLDSALAGKALVPIPSM</sequence>
<evidence type="ECO:0000313" key="1">
    <source>
        <dbReference type="EMBL" id="MCR0985379.1"/>
    </source>
</evidence>
<dbReference type="EMBL" id="JANJOU010000033">
    <property type="protein sequence ID" value="MCR0985379.1"/>
    <property type="molecule type" value="Genomic_DNA"/>
</dbReference>
<protein>
    <submittedName>
        <fullName evidence="1">Uncharacterized protein</fullName>
    </submittedName>
</protein>
<evidence type="ECO:0000313" key="2">
    <source>
        <dbReference type="Proteomes" id="UP001524642"/>
    </source>
</evidence>
<reference evidence="1 2" key="1">
    <citation type="submission" date="2022-06" db="EMBL/GenBank/DDBJ databases">
        <title>Roseomonas CN29.</title>
        <authorList>
            <person name="Cheng Y."/>
            <person name="He X."/>
        </authorList>
    </citation>
    <scope>NUCLEOTIDE SEQUENCE [LARGE SCALE GENOMIC DNA]</scope>
    <source>
        <strain evidence="1 2">CN29</strain>
    </source>
</reference>
<dbReference type="RefSeq" id="WP_257719026.1">
    <property type="nucleotide sequence ID" value="NZ_JANJOU010000033.1"/>
</dbReference>
<proteinExistence type="predicted"/>
<accession>A0ABT1XBS7</accession>
<gene>
    <name evidence="1" type="ORF">NRP21_25335</name>
</gene>
<name>A0ABT1XBS7_9PROT</name>
<comment type="caution">
    <text evidence="1">The sequence shown here is derived from an EMBL/GenBank/DDBJ whole genome shotgun (WGS) entry which is preliminary data.</text>
</comment>